<feature type="transmembrane region" description="Helical" evidence="6">
    <location>
        <begin position="138"/>
        <end position="157"/>
    </location>
</feature>
<dbReference type="PANTHER" id="PTHR11706">
    <property type="entry name" value="SOLUTE CARRIER PROTEIN FAMILY 11 MEMBER"/>
    <property type="match status" value="1"/>
</dbReference>
<evidence type="ECO:0000313" key="8">
    <source>
        <dbReference type="Proteomes" id="UP000270649"/>
    </source>
</evidence>
<sequence>MSQSDKHTGAPSAEGQQTHNSEPQAKVKWTLVGPGLVAAATGVGAADLVATMIAGQRYGYALLWAVIVGTIMKIVLVEGVGRYSLATGNTMFHGWRELGRWTSWYFAPYIVIWGLVYGAAAMSGTGLALSALFPGTSLTMWAILTGVLCFALTWLGQYQLFEKLSAILVGIMFVTVVGIAAITAPNLPEILRGLVPTIPDGSFLYVLSIAGGVGGTITLAAYGYWLREKKWFTPKWIKVMRMDNSVAYAVTGIFVVATLILGAELLYSANVAVSNNDQGLVDMADVLEARYGAFISKWFIVGFFSAAFSSGLGVWNGVSLMFADYVGHLKDLPQGHPSTSTGGKYYRAYLIWLTFPPMLLLLLGKPTGLIIGYGILGAFFMPFLGLTLLVLLNTRHTPKEWRNGWFINTLMGIISAAFVYLCMSQVAGLF</sequence>
<dbReference type="RefSeq" id="WP_121927988.1">
    <property type="nucleotide sequence ID" value="NZ_JAACCH010000019.1"/>
</dbReference>
<feature type="transmembrane region" description="Helical" evidence="6">
    <location>
        <begin position="404"/>
        <end position="427"/>
    </location>
</feature>
<dbReference type="GO" id="GO:0005886">
    <property type="term" value="C:plasma membrane"/>
    <property type="evidence" value="ECO:0007669"/>
    <property type="project" value="TreeGrafter"/>
</dbReference>
<feature type="transmembrane region" description="Helical" evidence="6">
    <location>
        <begin position="370"/>
        <end position="392"/>
    </location>
</feature>
<dbReference type="EMBL" id="REGC01000010">
    <property type="protein sequence ID" value="RMB58689.1"/>
    <property type="molecule type" value="Genomic_DNA"/>
</dbReference>
<organism evidence="7 8">
    <name type="scientific">Corynebacterium macginleyi</name>
    <dbReference type="NCBI Taxonomy" id="38290"/>
    <lineage>
        <taxon>Bacteria</taxon>
        <taxon>Bacillati</taxon>
        <taxon>Actinomycetota</taxon>
        <taxon>Actinomycetes</taxon>
        <taxon>Mycobacteriales</taxon>
        <taxon>Corynebacteriaceae</taxon>
        <taxon>Corynebacterium</taxon>
    </lineage>
</organism>
<keyword evidence="4 6" id="KW-0472">Membrane</keyword>
<evidence type="ECO:0000256" key="4">
    <source>
        <dbReference type="ARBA" id="ARBA00023136"/>
    </source>
</evidence>
<dbReference type="GO" id="GO:0005384">
    <property type="term" value="F:manganese ion transmembrane transporter activity"/>
    <property type="evidence" value="ECO:0007669"/>
    <property type="project" value="TreeGrafter"/>
</dbReference>
<dbReference type="GO" id="GO:0034755">
    <property type="term" value="P:iron ion transmembrane transport"/>
    <property type="evidence" value="ECO:0007669"/>
    <property type="project" value="TreeGrafter"/>
</dbReference>
<keyword evidence="2 6" id="KW-0812">Transmembrane</keyword>
<feature type="transmembrane region" description="Helical" evidence="6">
    <location>
        <begin position="106"/>
        <end position="132"/>
    </location>
</feature>
<protein>
    <submittedName>
        <fullName evidence="7">Divalent metal cation transporter</fullName>
    </submittedName>
</protein>
<dbReference type="NCBIfam" id="NF037982">
    <property type="entry name" value="Nramp_1"/>
    <property type="match status" value="2"/>
</dbReference>
<evidence type="ECO:0000256" key="2">
    <source>
        <dbReference type="ARBA" id="ARBA00022692"/>
    </source>
</evidence>
<evidence type="ECO:0000256" key="6">
    <source>
        <dbReference type="SAM" id="Phobius"/>
    </source>
</evidence>
<evidence type="ECO:0000256" key="3">
    <source>
        <dbReference type="ARBA" id="ARBA00022989"/>
    </source>
</evidence>
<feature type="transmembrane region" description="Helical" evidence="6">
    <location>
        <begin position="61"/>
        <end position="85"/>
    </location>
</feature>
<feature type="compositionally biased region" description="Polar residues" evidence="5">
    <location>
        <begin position="14"/>
        <end position="23"/>
    </location>
</feature>
<accession>A0A3M0GC67</accession>
<name>A0A3M0GC67_9CORY</name>
<feature type="transmembrane region" description="Helical" evidence="6">
    <location>
        <begin position="203"/>
        <end position="225"/>
    </location>
</feature>
<feature type="transmembrane region" description="Helical" evidence="6">
    <location>
        <begin position="246"/>
        <end position="267"/>
    </location>
</feature>
<dbReference type="Pfam" id="PF01566">
    <property type="entry name" value="Nramp"/>
    <property type="match status" value="1"/>
</dbReference>
<feature type="transmembrane region" description="Helical" evidence="6">
    <location>
        <begin position="298"/>
        <end position="325"/>
    </location>
</feature>
<evidence type="ECO:0000256" key="5">
    <source>
        <dbReference type="SAM" id="MobiDB-lite"/>
    </source>
</evidence>
<evidence type="ECO:0000313" key="7">
    <source>
        <dbReference type="EMBL" id="RMB58689.1"/>
    </source>
</evidence>
<gene>
    <name evidence="7" type="ORF">D9543_08295</name>
</gene>
<comment type="caution">
    <text evidence="7">The sequence shown here is derived from an EMBL/GenBank/DDBJ whole genome shotgun (WGS) entry which is preliminary data.</text>
</comment>
<feature type="transmembrane region" description="Helical" evidence="6">
    <location>
        <begin position="346"/>
        <end position="364"/>
    </location>
</feature>
<feature type="region of interest" description="Disordered" evidence="5">
    <location>
        <begin position="1"/>
        <end position="24"/>
    </location>
</feature>
<dbReference type="InterPro" id="IPR001046">
    <property type="entry name" value="NRAMP_fam"/>
</dbReference>
<proteinExistence type="predicted"/>
<dbReference type="AlphaFoldDB" id="A0A3M0GC67"/>
<feature type="transmembrane region" description="Helical" evidence="6">
    <location>
        <begin position="164"/>
        <end position="183"/>
    </location>
</feature>
<comment type="subcellular location">
    <subcellularLocation>
        <location evidence="1">Membrane</location>
        <topology evidence="1">Multi-pass membrane protein</topology>
    </subcellularLocation>
</comment>
<dbReference type="GO" id="GO:0015086">
    <property type="term" value="F:cadmium ion transmembrane transporter activity"/>
    <property type="evidence" value="ECO:0007669"/>
    <property type="project" value="TreeGrafter"/>
</dbReference>
<keyword evidence="3 6" id="KW-1133">Transmembrane helix</keyword>
<dbReference type="Proteomes" id="UP000270649">
    <property type="component" value="Unassembled WGS sequence"/>
</dbReference>
<dbReference type="PANTHER" id="PTHR11706:SF3">
    <property type="entry name" value="METAL ION TRANSPORT PROTEIN"/>
    <property type="match status" value="1"/>
</dbReference>
<reference evidence="7 8" key="1">
    <citation type="submission" date="2018-10" db="EMBL/GenBank/DDBJ databases">
        <title>Corynebacterium macginleyi genome sequencing and assembly of the type strain and two clinical samples.</title>
        <authorList>
            <person name="Bernier A.-M."/>
            <person name="Bernard K."/>
        </authorList>
    </citation>
    <scope>NUCLEOTIDE SEQUENCE [LARGE SCALE GENOMIC DNA]</scope>
    <source>
        <strain evidence="7 8">NML 120205</strain>
    </source>
</reference>
<feature type="transmembrane region" description="Helical" evidence="6">
    <location>
        <begin position="31"/>
        <end position="55"/>
    </location>
</feature>
<evidence type="ECO:0000256" key="1">
    <source>
        <dbReference type="ARBA" id="ARBA00004141"/>
    </source>
</evidence>